<protein>
    <submittedName>
        <fullName evidence="2">Unannotated protein</fullName>
    </submittedName>
</protein>
<evidence type="ECO:0000259" key="1">
    <source>
        <dbReference type="Pfam" id="PF00298"/>
    </source>
</evidence>
<dbReference type="InterPro" id="IPR020785">
    <property type="entry name" value="Ribosomal_uL11_CS"/>
</dbReference>
<name>A0A6J6J3H7_9ZZZZ</name>
<dbReference type="PROSITE" id="PS00359">
    <property type="entry name" value="RIBOSOMAL_L11"/>
    <property type="match status" value="1"/>
</dbReference>
<sequence length="45" mass="4712">MAHLSKEQLLKIAETKMADLNANDVEAAAKIIAGTARSMGITVDA</sequence>
<dbReference type="GO" id="GO:0003735">
    <property type="term" value="F:structural constituent of ribosome"/>
    <property type="evidence" value="ECO:0007669"/>
    <property type="project" value="InterPro"/>
</dbReference>
<dbReference type="GO" id="GO:0006412">
    <property type="term" value="P:translation"/>
    <property type="evidence" value="ECO:0007669"/>
    <property type="project" value="InterPro"/>
</dbReference>
<accession>A0A6J6J3H7</accession>
<dbReference type="Pfam" id="PF00298">
    <property type="entry name" value="Ribosomal_L11"/>
    <property type="match status" value="1"/>
</dbReference>
<dbReference type="AlphaFoldDB" id="A0A6J6J3H7"/>
<dbReference type="InterPro" id="IPR020783">
    <property type="entry name" value="Ribosomal_uL11_C"/>
</dbReference>
<dbReference type="SUPFAM" id="SSF46906">
    <property type="entry name" value="Ribosomal protein L11, C-terminal domain"/>
    <property type="match status" value="1"/>
</dbReference>
<dbReference type="InterPro" id="IPR036769">
    <property type="entry name" value="Ribosomal_uL11_C_sf"/>
</dbReference>
<evidence type="ECO:0000313" key="2">
    <source>
        <dbReference type="EMBL" id="CAB4631346.1"/>
    </source>
</evidence>
<organism evidence="2">
    <name type="scientific">freshwater metagenome</name>
    <dbReference type="NCBI Taxonomy" id="449393"/>
    <lineage>
        <taxon>unclassified sequences</taxon>
        <taxon>metagenomes</taxon>
        <taxon>ecological metagenomes</taxon>
    </lineage>
</organism>
<dbReference type="Gene3D" id="1.10.10.250">
    <property type="entry name" value="Ribosomal protein L11, C-terminal domain"/>
    <property type="match status" value="1"/>
</dbReference>
<proteinExistence type="predicted"/>
<dbReference type="EMBL" id="CAEZVT010000015">
    <property type="protein sequence ID" value="CAB4631346.1"/>
    <property type="molecule type" value="Genomic_DNA"/>
</dbReference>
<gene>
    <name evidence="2" type="ORF">UFOPK2131_00303</name>
</gene>
<feature type="domain" description="Large ribosomal subunit protein uL11 C-terminal" evidence="1">
    <location>
        <begin position="2"/>
        <end position="43"/>
    </location>
</feature>
<dbReference type="GO" id="GO:0005840">
    <property type="term" value="C:ribosome"/>
    <property type="evidence" value="ECO:0007669"/>
    <property type="project" value="InterPro"/>
</dbReference>
<reference evidence="2" key="1">
    <citation type="submission" date="2020-05" db="EMBL/GenBank/DDBJ databases">
        <authorList>
            <person name="Chiriac C."/>
            <person name="Salcher M."/>
            <person name="Ghai R."/>
            <person name="Kavagutti S V."/>
        </authorList>
    </citation>
    <scope>NUCLEOTIDE SEQUENCE</scope>
</reference>